<evidence type="ECO:0000313" key="2">
    <source>
        <dbReference type="Proteomes" id="UP000188268"/>
    </source>
</evidence>
<organism evidence="1 2">
    <name type="scientific">Corchorus capsularis</name>
    <name type="common">Jute</name>
    <dbReference type="NCBI Taxonomy" id="210143"/>
    <lineage>
        <taxon>Eukaryota</taxon>
        <taxon>Viridiplantae</taxon>
        <taxon>Streptophyta</taxon>
        <taxon>Embryophyta</taxon>
        <taxon>Tracheophyta</taxon>
        <taxon>Spermatophyta</taxon>
        <taxon>Magnoliopsida</taxon>
        <taxon>eudicotyledons</taxon>
        <taxon>Gunneridae</taxon>
        <taxon>Pentapetalae</taxon>
        <taxon>rosids</taxon>
        <taxon>malvids</taxon>
        <taxon>Malvales</taxon>
        <taxon>Malvaceae</taxon>
        <taxon>Grewioideae</taxon>
        <taxon>Apeibeae</taxon>
        <taxon>Corchorus</taxon>
    </lineage>
</organism>
<reference evidence="1 2" key="1">
    <citation type="submission" date="2013-09" db="EMBL/GenBank/DDBJ databases">
        <title>Corchorus capsularis genome sequencing.</title>
        <authorList>
            <person name="Alam M."/>
            <person name="Haque M.S."/>
            <person name="Islam M.S."/>
            <person name="Emdad E.M."/>
            <person name="Islam M.M."/>
            <person name="Ahmed B."/>
            <person name="Halim A."/>
            <person name="Hossen Q.M.M."/>
            <person name="Hossain M.Z."/>
            <person name="Ahmed R."/>
            <person name="Khan M.M."/>
            <person name="Islam R."/>
            <person name="Rashid M.M."/>
            <person name="Khan S.A."/>
            <person name="Rahman M.S."/>
            <person name="Alam M."/>
        </authorList>
    </citation>
    <scope>NUCLEOTIDE SEQUENCE [LARGE SCALE GENOMIC DNA]</scope>
    <source>
        <strain evidence="2">cv. CVL-1</strain>
        <tissue evidence="1">Whole seedling</tissue>
    </source>
</reference>
<sequence length="20" mass="2297">MELSPLVKWLKKTLARRLGG</sequence>
<dbReference type="Proteomes" id="UP000188268">
    <property type="component" value="Unassembled WGS sequence"/>
</dbReference>
<accession>A0A1R3K8T2</accession>
<gene>
    <name evidence="1" type="ORF">CCACVL1_02400</name>
</gene>
<comment type="caution">
    <text evidence="1">The sequence shown here is derived from an EMBL/GenBank/DDBJ whole genome shotgun (WGS) entry which is preliminary data.</text>
</comment>
<name>A0A1R3K8T2_COCAP</name>
<dbReference type="Gramene" id="OMP03492">
    <property type="protein sequence ID" value="OMP03492"/>
    <property type="gene ID" value="CCACVL1_02400"/>
</dbReference>
<dbReference type="AlphaFoldDB" id="A0A1R3K8T2"/>
<evidence type="ECO:0000313" key="1">
    <source>
        <dbReference type="EMBL" id="OMP03492.1"/>
    </source>
</evidence>
<dbReference type="EMBL" id="AWWV01006043">
    <property type="protein sequence ID" value="OMP03492.1"/>
    <property type="molecule type" value="Genomic_DNA"/>
</dbReference>
<proteinExistence type="predicted"/>
<keyword evidence="2" id="KW-1185">Reference proteome</keyword>
<protein>
    <submittedName>
        <fullName evidence="1">Uncharacterized protein</fullName>
    </submittedName>
</protein>